<dbReference type="SMART" id="SM00369">
    <property type="entry name" value="LRR_TYP"/>
    <property type="match status" value="6"/>
</dbReference>
<dbReference type="InterPro" id="IPR001611">
    <property type="entry name" value="Leu-rich_rpt"/>
</dbReference>
<evidence type="ECO:0000313" key="20">
    <source>
        <dbReference type="EMBL" id="CAK9309198.1"/>
    </source>
</evidence>
<evidence type="ECO:0000256" key="6">
    <source>
        <dbReference type="ARBA" id="ARBA00022692"/>
    </source>
</evidence>
<dbReference type="PRINTS" id="PR00019">
    <property type="entry name" value="LEURICHRPT"/>
</dbReference>
<keyword evidence="9 16" id="KW-0547">Nucleotide-binding</keyword>
<dbReference type="InterPro" id="IPR055414">
    <property type="entry name" value="LRR_R13L4/SHOC2-like"/>
</dbReference>
<comment type="catalytic activity">
    <reaction evidence="14">
        <text>L-threonyl-[protein] + ATP = O-phospho-L-threonyl-[protein] + ADP + H(+)</text>
        <dbReference type="Rhea" id="RHEA:46608"/>
        <dbReference type="Rhea" id="RHEA-COMP:11060"/>
        <dbReference type="Rhea" id="RHEA-COMP:11605"/>
        <dbReference type="ChEBI" id="CHEBI:15378"/>
        <dbReference type="ChEBI" id="CHEBI:30013"/>
        <dbReference type="ChEBI" id="CHEBI:30616"/>
        <dbReference type="ChEBI" id="CHEBI:61977"/>
        <dbReference type="ChEBI" id="CHEBI:456216"/>
        <dbReference type="EC" id="2.7.11.1"/>
    </reaction>
</comment>
<dbReference type="Gene3D" id="3.80.10.10">
    <property type="entry name" value="Ribonuclease Inhibitor"/>
    <property type="match status" value="3"/>
</dbReference>
<dbReference type="Gene3D" id="3.30.200.20">
    <property type="entry name" value="Phosphorylase Kinase, domain 1"/>
    <property type="match status" value="1"/>
</dbReference>
<evidence type="ECO:0000259" key="19">
    <source>
        <dbReference type="PROSITE" id="PS50011"/>
    </source>
</evidence>
<dbReference type="SUPFAM" id="SSF52058">
    <property type="entry name" value="L domain-like"/>
    <property type="match status" value="2"/>
</dbReference>
<keyword evidence="8" id="KW-0677">Repeat</keyword>
<dbReference type="PROSITE" id="PS51450">
    <property type="entry name" value="LRR"/>
    <property type="match status" value="1"/>
</dbReference>
<dbReference type="EMBL" id="OZ021735">
    <property type="protein sequence ID" value="CAK9309198.1"/>
    <property type="molecule type" value="Genomic_DNA"/>
</dbReference>
<dbReference type="PROSITE" id="PS00109">
    <property type="entry name" value="PROTEIN_KINASE_TYR"/>
    <property type="match status" value="1"/>
</dbReference>
<evidence type="ECO:0000256" key="3">
    <source>
        <dbReference type="ARBA" id="ARBA00022527"/>
    </source>
</evidence>
<feature type="transmembrane region" description="Helical" evidence="17">
    <location>
        <begin position="572"/>
        <end position="597"/>
    </location>
</feature>
<feature type="binding site" evidence="16">
    <location>
        <position position="667"/>
    </location>
    <ligand>
        <name>ATP</name>
        <dbReference type="ChEBI" id="CHEBI:30616"/>
    </ligand>
</feature>
<evidence type="ECO:0000256" key="17">
    <source>
        <dbReference type="SAM" id="Phobius"/>
    </source>
</evidence>
<evidence type="ECO:0000256" key="8">
    <source>
        <dbReference type="ARBA" id="ARBA00022737"/>
    </source>
</evidence>
<evidence type="ECO:0000256" key="10">
    <source>
        <dbReference type="ARBA" id="ARBA00022777"/>
    </source>
</evidence>
<dbReference type="SUPFAM" id="SSF56112">
    <property type="entry name" value="Protein kinase-like (PK-like)"/>
    <property type="match status" value="1"/>
</dbReference>
<feature type="domain" description="Protein kinase" evidence="19">
    <location>
        <begin position="638"/>
        <end position="926"/>
    </location>
</feature>
<evidence type="ECO:0000256" key="1">
    <source>
        <dbReference type="ARBA" id="ARBA00004370"/>
    </source>
</evidence>
<gene>
    <name evidence="20" type="ORF">CITCOLO1_LOCUS740</name>
</gene>
<evidence type="ECO:0000256" key="11">
    <source>
        <dbReference type="ARBA" id="ARBA00022840"/>
    </source>
</evidence>
<dbReference type="Pfam" id="PF08263">
    <property type="entry name" value="LRRNT_2"/>
    <property type="match status" value="1"/>
</dbReference>
<evidence type="ECO:0000256" key="5">
    <source>
        <dbReference type="ARBA" id="ARBA00022679"/>
    </source>
</evidence>
<dbReference type="EC" id="2.7.11.1" evidence="2"/>
<dbReference type="PROSITE" id="PS50011">
    <property type="entry name" value="PROTEIN_KINASE_DOM"/>
    <property type="match status" value="1"/>
</dbReference>
<accession>A0ABP0XM06</accession>
<keyword evidence="5" id="KW-0808">Transferase</keyword>
<keyword evidence="6 17" id="KW-0812">Transmembrane</keyword>
<keyword evidence="10" id="KW-0418">Kinase</keyword>
<dbReference type="InterPro" id="IPR003591">
    <property type="entry name" value="Leu-rich_rpt_typical-subtyp"/>
</dbReference>
<evidence type="ECO:0000256" key="2">
    <source>
        <dbReference type="ARBA" id="ARBA00012513"/>
    </source>
</evidence>
<dbReference type="Pfam" id="PF13855">
    <property type="entry name" value="LRR_8"/>
    <property type="match status" value="1"/>
</dbReference>
<keyword evidence="4" id="KW-0433">Leucine-rich repeat</keyword>
<dbReference type="Pfam" id="PF00560">
    <property type="entry name" value="LRR_1"/>
    <property type="match status" value="5"/>
</dbReference>
<sequence>MMEFKAVLHLSFIFLIFHLAIVFASSIQQQREEELEALLQWKFSLQNKSQALLPSWKLLPLPNPSPCNWEGITCNNAQIVNHIILKNIGLIGTLEHFNFSSFPNLLTLDLHGNRLFGTIPPSIGKLPELIKLNLSNNGFEGGIPKEVGELVKLISLSFSQNLLSGSIPSTIRNLRSLSALNLGSNHLSGSIPSELGELTFLVELRLHLNNLTGSIPPSLGDLSGLEVLSLYGNQLSGVLPKEINKLTNLTHFFLSNNTISGSIPQTLCHGGLLQCFCASNNNFSGSIPKGLKNCTSLTRLRLDRNKFHGNISKDFGIYPSLDYIDLSYNDFYGEVSPKWAKCRLLKSLKISNNQIGGEIPAELGESSLLHVLDLSSNNLSGKIPKEVGNLKSLINLNLSSNKLSGYMPLEIGTLPDLSYIGLADNNLSGSIPKQIGDLSKLLYLNLRSNSFEGNIPFEFGNLANLQLLLDLSHNTLSGAIPPQLANLAKLEVLNLSHNHLSSSIPLAFDQMESLRLVDFSYNNLEGPIPESKAFQEASAESFENNKALCGNHPSLKNCPVHVKDKKPVISSLALILIPSFAVLVIALWISIGVVCALKSSERRKKVKVRDLHNGDLFSIWSYDGKLVYGDIREATEGFDDKYCIGVGGHGSVYKAKLSTGQVVAVKKLHSVHHSKLEDQRASESEISALTKIRHRNIVKLYGFCFHARQSLLVYEYLERGNLANMLSSEELAIELNWMRRINVVKGVANALNYMHHDCAPPIIHRDVSSNNILLDSNYEARISDFGTARLVNISSTTWTATAGTYGYIAPELAYTMKVTPKCDVYSFGVVTLETIMGHHPGELIYALSTTLSSSSLSTRGSEPSNAESLQLKDIIDKRLPSPTAQVAEEILTMARLALACINVNPQFRPTMKNVAQDLSTPRRVLLDLFSSITLGRLVNLDDIQEGKSLSDSM</sequence>
<dbReference type="Pfam" id="PF00069">
    <property type="entry name" value="Pkinase"/>
    <property type="match status" value="1"/>
</dbReference>
<evidence type="ECO:0000256" key="7">
    <source>
        <dbReference type="ARBA" id="ARBA00022729"/>
    </source>
</evidence>
<comment type="subcellular location">
    <subcellularLocation>
        <location evidence="1">Membrane</location>
    </subcellularLocation>
</comment>
<keyword evidence="7 18" id="KW-0732">Signal</keyword>
<reference evidence="20 21" key="1">
    <citation type="submission" date="2024-03" db="EMBL/GenBank/DDBJ databases">
        <authorList>
            <person name="Gkanogiannis A."/>
            <person name="Becerra Lopez-Lavalle L."/>
        </authorList>
    </citation>
    <scope>NUCLEOTIDE SEQUENCE [LARGE SCALE GENOMIC DNA]</scope>
</reference>
<proteinExistence type="predicted"/>
<dbReference type="InterPro" id="IPR011009">
    <property type="entry name" value="Kinase-like_dom_sf"/>
</dbReference>
<dbReference type="InterPro" id="IPR017441">
    <property type="entry name" value="Protein_kinase_ATP_BS"/>
</dbReference>
<feature type="chain" id="PRO_5045478183" description="non-specific serine/threonine protein kinase" evidence="18">
    <location>
        <begin position="25"/>
        <end position="953"/>
    </location>
</feature>
<dbReference type="PANTHER" id="PTHR48005">
    <property type="entry name" value="LEUCINE RICH REPEAT KINASE 2"/>
    <property type="match status" value="1"/>
</dbReference>
<keyword evidence="12 17" id="KW-1133">Transmembrane helix</keyword>
<comment type="catalytic activity">
    <reaction evidence="15">
        <text>L-seryl-[protein] + ATP = O-phospho-L-seryl-[protein] + ADP + H(+)</text>
        <dbReference type="Rhea" id="RHEA:17989"/>
        <dbReference type="Rhea" id="RHEA-COMP:9863"/>
        <dbReference type="Rhea" id="RHEA-COMP:11604"/>
        <dbReference type="ChEBI" id="CHEBI:15378"/>
        <dbReference type="ChEBI" id="CHEBI:29999"/>
        <dbReference type="ChEBI" id="CHEBI:30616"/>
        <dbReference type="ChEBI" id="CHEBI:83421"/>
        <dbReference type="ChEBI" id="CHEBI:456216"/>
        <dbReference type="EC" id="2.7.11.1"/>
    </reaction>
</comment>
<dbReference type="Proteomes" id="UP001642487">
    <property type="component" value="Chromosome 1"/>
</dbReference>
<evidence type="ECO:0000256" key="13">
    <source>
        <dbReference type="ARBA" id="ARBA00023136"/>
    </source>
</evidence>
<evidence type="ECO:0000256" key="14">
    <source>
        <dbReference type="ARBA" id="ARBA00047899"/>
    </source>
</evidence>
<evidence type="ECO:0000256" key="9">
    <source>
        <dbReference type="ARBA" id="ARBA00022741"/>
    </source>
</evidence>
<evidence type="ECO:0000256" key="18">
    <source>
        <dbReference type="SAM" id="SignalP"/>
    </source>
</evidence>
<evidence type="ECO:0000256" key="15">
    <source>
        <dbReference type="ARBA" id="ARBA00048679"/>
    </source>
</evidence>
<dbReference type="InterPro" id="IPR000719">
    <property type="entry name" value="Prot_kinase_dom"/>
</dbReference>
<organism evidence="20 21">
    <name type="scientific">Citrullus colocynthis</name>
    <name type="common">colocynth</name>
    <dbReference type="NCBI Taxonomy" id="252529"/>
    <lineage>
        <taxon>Eukaryota</taxon>
        <taxon>Viridiplantae</taxon>
        <taxon>Streptophyta</taxon>
        <taxon>Embryophyta</taxon>
        <taxon>Tracheophyta</taxon>
        <taxon>Spermatophyta</taxon>
        <taxon>Magnoliopsida</taxon>
        <taxon>eudicotyledons</taxon>
        <taxon>Gunneridae</taxon>
        <taxon>Pentapetalae</taxon>
        <taxon>rosids</taxon>
        <taxon>fabids</taxon>
        <taxon>Cucurbitales</taxon>
        <taxon>Cucurbitaceae</taxon>
        <taxon>Benincaseae</taxon>
        <taxon>Citrullus</taxon>
    </lineage>
</organism>
<name>A0ABP0XM06_9ROSI</name>
<dbReference type="Gene3D" id="1.10.510.10">
    <property type="entry name" value="Transferase(Phosphotransferase) domain 1"/>
    <property type="match status" value="1"/>
</dbReference>
<feature type="signal peptide" evidence="18">
    <location>
        <begin position="1"/>
        <end position="24"/>
    </location>
</feature>
<dbReference type="Pfam" id="PF23598">
    <property type="entry name" value="LRR_14"/>
    <property type="match status" value="1"/>
</dbReference>
<dbReference type="InterPro" id="IPR032675">
    <property type="entry name" value="LRR_dom_sf"/>
</dbReference>
<keyword evidence="11 16" id="KW-0067">ATP-binding</keyword>
<evidence type="ECO:0000256" key="4">
    <source>
        <dbReference type="ARBA" id="ARBA00022614"/>
    </source>
</evidence>
<keyword evidence="3" id="KW-0723">Serine/threonine-protein kinase</keyword>
<dbReference type="PROSITE" id="PS00107">
    <property type="entry name" value="PROTEIN_KINASE_ATP"/>
    <property type="match status" value="1"/>
</dbReference>
<evidence type="ECO:0000256" key="16">
    <source>
        <dbReference type="PROSITE-ProRule" id="PRU10141"/>
    </source>
</evidence>
<dbReference type="InterPro" id="IPR008266">
    <property type="entry name" value="Tyr_kinase_AS"/>
</dbReference>
<protein>
    <recommendedName>
        <fullName evidence="2">non-specific serine/threonine protein kinase</fullName>
        <ecNumber evidence="2">2.7.11.1</ecNumber>
    </recommendedName>
</protein>
<dbReference type="InterPro" id="IPR051420">
    <property type="entry name" value="Ser_Thr_Kinases_DiverseReg"/>
</dbReference>
<keyword evidence="21" id="KW-1185">Reference proteome</keyword>
<dbReference type="PANTHER" id="PTHR48005:SF13">
    <property type="entry name" value="SERINE_THREONINE-PROTEIN KINASE DDB_G0278509-RELATED"/>
    <property type="match status" value="1"/>
</dbReference>
<keyword evidence="13 17" id="KW-0472">Membrane</keyword>
<evidence type="ECO:0000256" key="12">
    <source>
        <dbReference type="ARBA" id="ARBA00022989"/>
    </source>
</evidence>
<dbReference type="InterPro" id="IPR013210">
    <property type="entry name" value="LRR_N_plant-typ"/>
</dbReference>
<evidence type="ECO:0000313" key="21">
    <source>
        <dbReference type="Proteomes" id="UP001642487"/>
    </source>
</evidence>